<accession>A0A1F6XKQ4</accession>
<dbReference type="GO" id="GO:0006435">
    <property type="term" value="P:threonyl-tRNA aminoacylation"/>
    <property type="evidence" value="ECO:0007669"/>
    <property type="project" value="UniProtKB-UniRule"/>
</dbReference>
<dbReference type="GO" id="GO:0000049">
    <property type="term" value="F:tRNA binding"/>
    <property type="evidence" value="ECO:0007669"/>
    <property type="project" value="UniProtKB-KW"/>
</dbReference>
<keyword evidence="9 12" id="KW-0648">Protein biosynthesis</keyword>
<keyword evidence="8 12" id="KW-0694">RNA-binding</keyword>
<feature type="binding site" evidence="12">
    <location>
        <position position="466"/>
    </location>
    <ligand>
        <name>Zn(2+)</name>
        <dbReference type="ChEBI" id="CHEBI:29105"/>
        <note>catalytic</note>
    </ligand>
</feature>
<evidence type="ECO:0000259" key="13">
    <source>
        <dbReference type="PROSITE" id="PS50862"/>
    </source>
</evidence>
<evidence type="ECO:0000256" key="2">
    <source>
        <dbReference type="ARBA" id="ARBA00022555"/>
    </source>
</evidence>
<dbReference type="GO" id="GO:0046872">
    <property type="term" value="F:metal ion binding"/>
    <property type="evidence" value="ECO:0007669"/>
    <property type="project" value="UniProtKB-KW"/>
</dbReference>
<dbReference type="AlphaFoldDB" id="A0A1F6XKQ4"/>
<dbReference type="PRINTS" id="PR01047">
    <property type="entry name" value="TRNASYNTHTHR"/>
</dbReference>
<evidence type="ECO:0000313" key="14">
    <source>
        <dbReference type="EMBL" id="OGI94744.1"/>
    </source>
</evidence>
<evidence type="ECO:0000256" key="9">
    <source>
        <dbReference type="ARBA" id="ARBA00022917"/>
    </source>
</evidence>
<protein>
    <recommendedName>
        <fullName evidence="12">Threonine--tRNA ligase</fullName>
        <ecNumber evidence="12">6.1.1.3</ecNumber>
    </recommendedName>
    <alternativeName>
        <fullName evidence="12">Threonyl-tRNA synthetase</fullName>
        <shortName evidence="12">ThrRS</shortName>
    </alternativeName>
</protein>
<keyword evidence="6 12" id="KW-0862">Zinc</keyword>
<evidence type="ECO:0000256" key="4">
    <source>
        <dbReference type="ARBA" id="ARBA00022723"/>
    </source>
</evidence>
<evidence type="ECO:0000256" key="10">
    <source>
        <dbReference type="ARBA" id="ARBA00023146"/>
    </source>
</evidence>
<sequence length="591" mass="68373">MKSNSEYDIICSMDKKRHTLAHLLAASVGEIYKFDKIKLTLGPAIENGFYYDIDFGGEKVIDADLQKIENRMRKILPKWTEWEHKEISKNEALEFFKNEYKAELINEIAECGEKITTYTCGGFTDLCRGGHLVNPAKEIDPESFKLDRVAGAYWRGNEKNKMLTRIYGLAFNTKEELEAYLKQREEAEKIDHRKIGQELDIFILDDDVGPGLPLWLPNGAVIIEELEKLAKETEEKAGYARVRTPHIAKESMYKKSGHLPYYADSMYPPMDCEGENYYLKAMNCPHHHKIFAARPKSYRDLPLRLAEYGVVYRYEKSGELFGLMRVRSLSMNDAHIYCSEKQFADEFRAVNEMYLKYFKIFGIEKYIMRFSTHDPKELGKKYVSEPELWLKTEKMVRNVLIESKIPYVEVQNEAAFYGPKIDVQVWSAIGREFTLATNQVDFAVPKRFDLTFTNKKGKQETPLCIHRAPLGTHERFIGFLIEHYAGAFPVWLSPVQVKVIPVRSNHNEYAKKVYEALKENGVRAELDDADENLGTKVRSAKNEKIPYWIVVGDKEIEAKKITLESRDAGQLGQMSKEDLLQKLLEEIKNKK</sequence>
<dbReference type="HAMAP" id="MF_00184">
    <property type="entry name" value="Thr_tRNA_synth"/>
    <property type="match status" value="1"/>
</dbReference>
<evidence type="ECO:0000256" key="1">
    <source>
        <dbReference type="ARBA" id="ARBA00008226"/>
    </source>
</evidence>
<keyword evidence="5 12" id="KW-0547">Nucleotide-binding</keyword>
<dbReference type="FunFam" id="3.40.50.800:FF:000001">
    <property type="entry name" value="Threonine--tRNA ligase"/>
    <property type="match status" value="1"/>
</dbReference>
<dbReference type="InterPro" id="IPR045864">
    <property type="entry name" value="aa-tRNA-synth_II/BPL/LPL"/>
</dbReference>
<evidence type="ECO:0000313" key="15">
    <source>
        <dbReference type="Proteomes" id="UP000176629"/>
    </source>
</evidence>
<dbReference type="Proteomes" id="UP000176629">
    <property type="component" value="Unassembled WGS sequence"/>
</dbReference>
<evidence type="ECO:0000256" key="12">
    <source>
        <dbReference type="HAMAP-Rule" id="MF_00184"/>
    </source>
</evidence>
<dbReference type="InterPro" id="IPR047246">
    <property type="entry name" value="ThrRS_anticodon"/>
</dbReference>
<keyword evidence="10 12" id="KW-0030">Aminoacyl-tRNA synthetase</keyword>
<feature type="domain" description="Aminoacyl-transfer RNA synthetases class-II family profile" evidence="13">
    <location>
        <begin position="217"/>
        <end position="489"/>
    </location>
</feature>
<dbReference type="InterPro" id="IPR004154">
    <property type="entry name" value="Anticodon-bd"/>
</dbReference>
<dbReference type="PANTHER" id="PTHR11451">
    <property type="entry name" value="THREONINE-TRNA LIGASE"/>
    <property type="match status" value="1"/>
</dbReference>
<gene>
    <name evidence="12" type="primary">thrS</name>
    <name evidence="14" type="ORF">A3A03_03570</name>
</gene>
<dbReference type="InterPro" id="IPR036621">
    <property type="entry name" value="Anticodon-bd_dom_sf"/>
</dbReference>
<comment type="caution">
    <text evidence="12">Lacks conserved residue(s) required for the propagation of feature annotation.</text>
</comment>
<comment type="catalytic activity">
    <reaction evidence="11 12">
        <text>tRNA(Thr) + L-threonine + ATP = L-threonyl-tRNA(Thr) + AMP + diphosphate + H(+)</text>
        <dbReference type="Rhea" id="RHEA:24624"/>
        <dbReference type="Rhea" id="RHEA-COMP:9670"/>
        <dbReference type="Rhea" id="RHEA-COMP:9704"/>
        <dbReference type="ChEBI" id="CHEBI:15378"/>
        <dbReference type="ChEBI" id="CHEBI:30616"/>
        <dbReference type="ChEBI" id="CHEBI:33019"/>
        <dbReference type="ChEBI" id="CHEBI:57926"/>
        <dbReference type="ChEBI" id="CHEBI:78442"/>
        <dbReference type="ChEBI" id="CHEBI:78534"/>
        <dbReference type="ChEBI" id="CHEBI:456215"/>
        <dbReference type="EC" id="6.1.1.3"/>
    </reaction>
</comment>
<dbReference type="Gene3D" id="3.30.980.10">
    <property type="entry name" value="Threonyl-trna Synthetase, Chain A, domain 2"/>
    <property type="match status" value="1"/>
</dbReference>
<feature type="binding site" evidence="12">
    <location>
        <position position="284"/>
    </location>
    <ligand>
        <name>Zn(2+)</name>
        <dbReference type="ChEBI" id="CHEBI:29105"/>
        <note>catalytic</note>
    </ligand>
</feature>
<dbReference type="GO" id="GO:0004829">
    <property type="term" value="F:threonine-tRNA ligase activity"/>
    <property type="evidence" value="ECO:0007669"/>
    <property type="project" value="UniProtKB-UniRule"/>
</dbReference>
<dbReference type="InterPro" id="IPR012947">
    <property type="entry name" value="tRNA_SAD"/>
</dbReference>
<dbReference type="Pfam" id="PF07973">
    <property type="entry name" value="tRNA_SAD"/>
    <property type="match status" value="1"/>
</dbReference>
<comment type="subcellular location">
    <subcellularLocation>
        <location evidence="12">Cytoplasm</location>
    </subcellularLocation>
</comment>
<dbReference type="GO" id="GO:0005737">
    <property type="term" value="C:cytoplasm"/>
    <property type="evidence" value="ECO:0007669"/>
    <property type="project" value="UniProtKB-SubCell"/>
</dbReference>
<dbReference type="FunFam" id="3.30.930.10:FF:000002">
    <property type="entry name" value="Threonine--tRNA ligase"/>
    <property type="match status" value="1"/>
</dbReference>
<dbReference type="STRING" id="1801773.A3A03_03570"/>
<comment type="caution">
    <text evidence="14">The sequence shown here is derived from an EMBL/GenBank/DDBJ whole genome shotgun (WGS) entry which is preliminary data.</text>
</comment>
<dbReference type="InterPro" id="IPR033728">
    <property type="entry name" value="ThrRS_core"/>
</dbReference>
<evidence type="ECO:0000256" key="6">
    <source>
        <dbReference type="ARBA" id="ARBA00022833"/>
    </source>
</evidence>
<dbReference type="Gene3D" id="3.30.930.10">
    <property type="entry name" value="Bira Bifunctional Protein, Domain 2"/>
    <property type="match status" value="1"/>
</dbReference>
<dbReference type="CDD" id="cd00771">
    <property type="entry name" value="ThrRS_core"/>
    <property type="match status" value="1"/>
</dbReference>
<dbReference type="Gene3D" id="3.30.54.20">
    <property type="match status" value="1"/>
</dbReference>
<keyword evidence="12" id="KW-0963">Cytoplasm</keyword>
<dbReference type="SUPFAM" id="SSF55681">
    <property type="entry name" value="Class II aaRS and biotin synthetases"/>
    <property type="match status" value="1"/>
</dbReference>
<dbReference type="InterPro" id="IPR002314">
    <property type="entry name" value="aa-tRNA-synt_IIb"/>
</dbReference>
<reference evidence="14 15" key="1">
    <citation type="journal article" date="2016" name="Nat. Commun.">
        <title>Thousands of microbial genomes shed light on interconnected biogeochemical processes in an aquifer system.</title>
        <authorList>
            <person name="Anantharaman K."/>
            <person name="Brown C.T."/>
            <person name="Hug L.A."/>
            <person name="Sharon I."/>
            <person name="Castelle C.J."/>
            <person name="Probst A.J."/>
            <person name="Thomas B.C."/>
            <person name="Singh A."/>
            <person name="Wilkins M.J."/>
            <person name="Karaoz U."/>
            <person name="Brodie E.L."/>
            <person name="Williams K.H."/>
            <person name="Hubbard S.S."/>
            <person name="Banfield J.F."/>
        </authorList>
    </citation>
    <scope>NUCLEOTIDE SEQUENCE [LARGE SCALE GENOMIC DNA]</scope>
</reference>
<dbReference type="PROSITE" id="PS50862">
    <property type="entry name" value="AA_TRNA_LIGASE_II"/>
    <property type="match status" value="1"/>
</dbReference>
<dbReference type="SUPFAM" id="SSF52954">
    <property type="entry name" value="Class II aaRS ABD-related"/>
    <property type="match status" value="1"/>
</dbReference>
<dbReference type="Gene3D" id="3.40.50.800">
    <property type="entry name" value="Anticodon-binding domain"/>
    <property type="match status" value="1"/>
</dbReference>
<organism evidence="14 15">
    <name type="scientific">Candidatus Nomurabacteria bacterium RIFCSPLOWO2_01_FULL_40_18</name>
    <dbReference type="NCBI Taxonomy" id="1801773"/>
    <lineage>
        <taxon>Bacteria</taxon>
        <taxon>Candidatus Nomuraibacteriota</taxon>
    </lineage>
</organism>
<evidence type="ECO:0000256" key="7">
    <source>
        <dbReference type="ARBA" id="ARBA00022840"/>
    </source>
</evidence>
<dbReference type="GO" id="GO:0005524">
    <property type="term" value="F:ATP binding"/>
    <property type="evidence" value="ECO:0007669"/>
    <property type="project" value="UniProtKB-UniRule"/>
</dbReference>
<keyword evidence="3 12" id="KW-0436">Ligase</keyword>
<dbReference type="EMBL" id="MFUX01000012">
    <property type="protein sequence ID" value="OGI94744.1"/>
    <property type="molecule type" value="Genomic_DNA"/>
</dbReference>
<keyword evidence="7 12" id="KW-0067">ATP-binding</keyword>
<dbReference type="InterPro" id="IPR002320">
    <property type="entry name" value="Thr-tRNA-ligase_IIa"/>
</dbReference>
<dbReference type="CDD" id="cd00860">
    <property type="entry name" value="ThrRS_anticodon"/>
    <property type="match status" value="1"/>
</dbReference>
<proteinExistence type="inferred from homology"/>
<keyword evidence="2 12" id="KW-0820">tRNA-binding</keyword>
<keyword evidence="4 12" id="KW-0479">Metal-binding</keyword>
<evidence type="ECO:0000256" key="3">
    <source>
        <dbReference type="ARBA" id="ARBA00022598"/>
    </source>
</evidence>
<dbReference type="Pfam" id="PF03129">
    <property type="entry name" value="HGTP_anticodon"/>
    <property type="match status" value="1"/>
</dbReference>
<dbReference type="PANTHER" id="PTHR11451:SF44">
    <property type="entry name" value="THREONINE--TRNA LIGASE, CHLOROPLASTIC_MITOCHONDRIAL 2"/>
    <property type="match status" value="1"/>
</dbReference>
<dbReference type="InterPro" id="IPR006195">
    <property type="entry name" value="aa-tRNA-synth_II"/>
</dbReference>
<dbReference type="NCBIfam" id="TIGR00418">
    <property type="entry name" value="thrS"/>
    <property type="match status" value="1"/>
</dbReference>
<dbReference type="Pfam" id="PF00587">
    <property type="entry name" value="tRNA-synt_2b"/>
    <property type="match status" value="1"/>
</dbReference>
<dbReference type="SUPFAM" id="SSF55186">
    <property type="entry name" value="ThrRS/AlaRS common domain"/>
    <property type="match status" value="1"/>
</dbReference>
<comment type="subunit">
    <text evidence="12">Homodimer.</text>
</comment>
<evidence type="ECO:0000256" key="8">
    <source>
        <dbReference type="ARBA" id="ARBA00022884"/>
    </source>
</evidence>
<comment type="cofactor">
    <cofactor evidence="12">
        <name>Zn(2+)</name>
        <dbReference type="ChEBI" id="CHEBI:29105"/>
    </cofactor>
    <text evidence="12">Binds 1 zinc ion per subunit.</text>
</comment>
<evidence type="ECO:0000256" key="5">
    <source>
        <dbReference type="ARBA" id="ARBA00022741"/>
    </source>
</evidence>
<dbReference type="SMART" id="SM00863">
    <property type="entry name" value="tRNA_SAD"/>
    <property type="match status" value="1"/>
</dbReference>
<dbReference type="EC" id="6.1.1.3" evidence="12"/>
<dbReference type="InterPro" id="IPR018163">
    <property type="entry name" value="Thr/Ala-tRNA-synth_IIc_edit"/>
</dbReference>
<feature type="binding site" evidence="12">
    <location>
        <position position="335"/>
    </location>
    <ligand>
        <name>Zn(2+)</name>
        <dbReference type="ChEBI" id="CHEBI:29105"/>
        <note>catalytic</note>
    </ligand>
</feature>
<comment type="similarity">
    <text evidence="1 12">Belongs to the class-II aminoacyl-tRNA synthetase family.</text>
</comment>
<name>A0A1F6XKQ4_9BACT</name>
<evidence type="ECO:0000256" key="11">
    <source>
        <dbReference type="ARBA" id="ARBA00049515"/>
    </source>
</evidence>